<keyword evidence="11" id="KW-1185">Reference proteome</keyword>
<name>A0A448WQK9_9PLAT</name>
<evidence type="ECO:0000313" key="10">
    <source>
        <dbReference type="EMBL" id="VEL17676.1"/>
    </source>
</evidence>
<organism evidence="10 11">
    <name type="scientific">Protopolystoma xenopodis</name>
    <dbReference type="NCBI Taxonomy" id="117903"/>
    <lineage>
        <taxon>Eukaryota</taxon>
        <taxon>Metazoa</taxon>
        <taxon>Spiralia</taxon>
        <taxon>Lophotrochozoa</taxon>
        <taxon>Platyhelminthes</taxon>
        <taxon>Monogenea</taxon>
        <taxon>Polyopisthocotylea</taxon>
        <taxon>Polystomatidea</taxon>
        <taxon>Polystomatidae</taxon>
        <taxon>Protopolystoma</taxon>
    </lineage>
</organism>
<evidence type="ECO:0000256" key="7">
    <source>
        <dbReference type="ARBA" id="ARBA00023125"/>
    </source>
</evidence>
<dbReference type="CDD" id="cd18793">
    <property type="entry name" value="SF2_C_SNF"/>
    <property type="match status" value="1"/>
</dbReference>
<dbReference type="PROSITE" id="PS51194">
    <property type="entry name" value="HELICASE_CTER"/>
    <property type="match status" value="1"/>
</dbReference>
<dbReference type="Gene3D" id="3.40.50.300">
    <property type="entry name" value="P-loop containing nucleotide triphosphate hydrolases"/>
    <property type="match status" value="1"/>
</dbReference>
<dbReference type="EMBL" id="CAAALY010033702">
    <property type="protein sequence ID" value="VEL17676.1"/>
    <property type="molecule type" value="Genomic_DNA"/>
</dbReference>
<comment type="caution">
    <text evidence="10">The sequence shown here is derived from an EMBL/GenBank/DDBJ whole genome shotgun (WGS) entry which is preliminary data.</text>
</comment>
<dbReference type="SUPFAM" id="SSF52540">
    <property type="entry name" value="P-loop containing nucleoside triphosphate hydrolases"/>
    <property type="match status" value="1"/>
</dbReference>
<dbReference type="GO" id="GO:0004386">
    <property type="term" value="F:helicase activity"/>
    <property type="evidence" value="ECO:0007669"/>
    <property type="project" value="UniProtKB-KW"/>
</dbReference>
<comment type="similarity">
    <text evidence="2">Belongs to the SNF2/RAD54 helicase family.</text>
</comment>
<protein>
    <recommendedName>
        <fullName evidence="9">Helicase C-terminal domain-containing protein</fullName>
    </recommendedName>
</protein>
<keyword evidence="8" id="KW-0539">Nucleus</keyword>
<proteinExistence type="inferred from homology"/>
<dbReference type="PANTHER" id="PTHR45797:SF3">
    <property type="entry name" value="TRANSCRIPTIONAL REGULATOR ATRX HOMOLOG"/>
    <property type="match status" value="1"/>
</dbReference>
<evidence type="ECO:0000256" key="3">
    <source>
        <dbReference type="ARBA" id="ARBA00022741"/>
    </source>
</evidence>
<dbReference type="GO" id="GO:0005634">
    <property type="term" value="C:nucleus"/>
    <property type="evidence" value="ECO:0007669"/>
    <property type="project" value="UniProtKB-SubCell"/>
</dbReference>
<evidence type="ECO:0000313" key="11">
    <source>
        <dbReference type="Proteomes" id="UP000784294"/>
    </source>
</evidence>
<dbReference type="Pfam" id="PF00271">
    <property type="entry name" value="Helicase_C"/>
    <property type="match status" value="1"/>
</dbReference>
<keyword evidence="4" id="KW-0378">Hydrolase</keyword>
<dbReference type="GO" id="GO:0016887">
    <property type="term" value="F:ATP hydrolysis activity"/>
    <property type="evidence" value="ECO:0007669"/>
    <property type="project" value="InterPro"/>
</dbReference>
<dbReference type="InterPro" id="IPR027417">
    <property type="entry name" value="P-loop_NTPase"/>
</dbReference>
<dbReference type="AlphaFoldDB" id="A0A448WQK9"/>
<keyword evidence="5" id="KW-0347">Helicase</keyword>
<evidence type="ECO:0000256" key="5">
    <source>
        <dbReference type="ARBA" id="ARBA00022806"/>
    </source>
</evidence>
<reference evidence="10" key="1">
    <citation type="submission" date="2018-11" db="EMBL/GenBank/DDBJ databases">
        <authorList>
            <consortium name="Pathogen Informatics"/>
        </authorList>
    </citation>
    <scope>NUCLEOTIDE SEQUENCE</scope>
</reference>
<dbReference type="InterPro" id="IPR044574">
    <property type="entry name" value="ARIP4-like"/>
</dbReference>
<dbReference type="InterPro" id="IPR001650">
    <property type="entry name" value="Helicase_C-like"/>
</dbReference>
<evidence type="ECO:0000259" key="9">
    <source>
        <dbReference type="PROSITE" id="PS51194"/>
    </source>
</evidence>
<keyword evidence="3" id="KW-0547">Nucleotide-binding</keyword>
<dbReference type="GO" id="GO:0005524">
    <property type="term" value="F:ATP binding"/>
    <property type="evidence" value="ECO:0007669"/>
    <property type="project" value="UniProtKB-KW"/>
</dbReference>
<evidence type="ECO:0000256" key="8">
    <source>
        <dbReference type="ARBA" id="ARBA00023242"/>
    </source>
</evidence>
<feature type="domain" description="Helicase C-terminal" evidence="9">
    <location>
        <begin position="78"/>
        <end position="280"/>
    </location>
</feature>
<dbReference type="SMART" id="SM00490">
    <property type="entry name" value="HELICc"/>
    <property type="match status" value="1"/>
</dbReference>
<dbReference type="Proteomes" id="UP000784294">
    <property type="component" value="Unassembled WGS sequence"/>
</dbReference>
<gene>
    <name evidence="10" type="ORF">PXEA_LOCUS11116</name>
</gene>
<dbReference type="GO" id="GO:0003677">
    <property type="term" value="F:DNA binding"/>
    <property type="evidence" value="ECO:0007669"/>
    <property type="project" value="UniProtKB-KW"/>
</dbReference>
<evidence type="ECO:0000256" key="2">
    <source>
        <dbReference type="ARBA" id="ARBA00007025"/>
    </source>
</evidence>
<accession>A0A448WQK9</accession>
<comment type="subcellular location">
    <subcellularLocation>
        <location evidence="1">Nucleus</location>
    </subcellularLocation>
</comment>
<dbReference type="PANTHER" id="PTHR45797">
    <property type="entry name" value="RAD54-LIKE"/>
    <property type="match status" value="1"/>
</dbReference>
<keyword evidence="6" id="KW-0067">ATP-binding</keyword>
<dbReference type="OrthoDB" id="2020972at2759"/>
<evidence type="ECO:0000256" key="6">
    <source>
        <dbReference type="ARBA" id="ARBA00022840"/>
    </source>
</evidence>
<sequence>MTINLLSEDEELHNEASLGFSLETVGCSSRGKRDISSVKNNDHIEEVKSSKQLWWHSYYSDDFDWRVDVGGKLDCLFRILRKCADIDDKVLVFTQSLMSLDLIEKFLREMHRQWLIHEGEVPEPKINDESEEDTRNRPDLSQYFSDLGYNSWIKGKDYERMDGSMNASTRKELQSRFNSVCNRRLRLFLISTRAGGLGINLVSANRLIMFDVSWNPSNDIQSIFRSYRFGQTKPVYIYRLIAQGTMEEKMYDRQVRSISLAWSSTIKFISVCSSHLQPPTIFLN</sequence>
<dbReference type="InterPro" id="IPR049730">
    <property type="entry name" value="SNF2/RAD54-like_C"/>
</dbReference>
<evidence type="ECO:0000256" key="4">
    <source>
        <dbReference type="ARBA" id="ARBA00022801"/>
    </source>
</evidence>
<evidence type="ECO:0000256" key="1">
    <source>
        <dbReference type="ARBA" id="ARBA00004123"/>
    </source>
</evidence>
<keyword evidence="7" id="KW-0238">DNA-binding</keyword>